<dbReference type="PANTHER" id="PTHR40465">
    <property type="entry name" value="CHROMOSOME 1, WHOLE GENOME SHOTGUN SEQUENCE"/>
    <property type="match status" value="1"/>
</dbReference>
<gene>
    <name evidence="3" type="ORF">CPB83DRAFT_863372</name>
</gene>
<dbReference type="OrthoDB" id="3265526at2759"/>
<keyword evidence="1" id="KW-0812">Transmembrane</keyword>
<organism evidence="3 4">
    <name type="scientific">Crepidotus variabilis</name>
    <dbReference type="NCBI Taxonomy" id="179855"/>
    <lineage>
        <taxon>Eukaryota</taxon>
        <taxon>Fungi</taxon>
        <taxon>Dikarya</taxon>
        <taxon>Basidiomycota</taxon>
        <taxon>Agaricomycotina</taxon>
        <taxon>Agaricomycetes</taxon>
        <taxon>Agaricomycetidae</taxon>
        <taxon>Agaricales</taxon>
        <taxon>Agaricineae</taxon>
        <taxon>Crepidotaceae</taxon>
        <taxon>Crepidotus</taxon>
    </lineage>
</organism>
<proteinExistence type="predicted"/>
<sequence length="229" mass="24595">MMLIGDPLIMSVLSTSTRLFVTWRMKCISSSVLIPAILGFVTATALAGGISFAANLASASNPDRIAPQVTNALKVVWLSATALADLIVAVTLSLSLRTRQPGAKIIKDRFAKFLRHSVHTGLVAAAISSSNLIVALALPHTTINFVWDVVLSKVYVISLLSILNTRTTAHNGTVTEENVLFGNHDGGSMTSSPSRKRPAEVYELGRLENSIAITTVVEQMKDPSLWNQQ</sequence>
<evidence type="ECO:0000313" key="4">
    <source>
        <dbReference type="Proteomes" id="UP000807306"/>
    </source>
</evidence>
<protein>
    <recommendedName>
        <fullName evidence="2">DUF6534 domain-containing protein</fullName>
    </recommendedName>
</protein>
<dbReference type="Pfam" id="PF20152">
    <property type="entry name" value="DUF6534"/>
    <property type="match status" value="1"/>
</dbReference>
<dbReference type="EMBL" id="MU157924">
    <property type="protein sequence ID" value="KAF9523140.1"/>
    <property type="molecule type" value="Genomic_DNA"/>
</dbReference>
<feature type="transmembrane region" description="Helical" evidence="1">
    <location>
        <begin position="75"/>
        <end position="96"/>
    </location>
</feature>
<comment type="caution">
    <text evidence="3">The sequence shown here is derived from an EMBL/GenBank/DDBJ whole genome shotgun (WGS) entry which is preliminary data.</text>
</comment>
<reference evidence="3" key="1">
    <citation type="submission" date="2020-11" db="EMBL/GenBank/DDBJ databases">
        <authorList>
            <consortium name="DOE Joint Genome Institute"/>
            <person name="Ahrendt S."/>
            <person name="Riley R."/>
            <person name="Andreopoulos W."/>
            <person name="Labutti K."/>
            <person name="Pangilinan J."/>
            <person name="Ruiz-Duenas F.J."/>
            <person name="Barrasa J.M."/>
            <person name="Sanchez-Garcia M."/>
            <person name="Camarero S."/>
            <person name="Miyauchi S."/>
            <person name="Serrano A."/>
            <person name="Linde D."/>
            <person name="Babiker R."/>
            <person name="Drula E."/>
            <person name="Ayuso-Fernandez I."/>
            <person name="Pacheco R."/>
            <person name="Padilla G."/>
            <person name="Ferreira P."/>
            <person name="Barriuso J."/>
            <person name="Kellner H."/>
            <person name="Castanera R."/>
            <person name="Alfaro M."/>
            <person name="Ramirez L."/>
            <person name="Pisabarro A.G."/>
            <person name="Kuo A."/>
            <person name="Tritt A."/>
            <person name="Lipzen A."/>
            <person name="He G."/>
            <person name="Yan M."/>
            <person name="Ng V."/>
            <person name="Cullen D."/>
            <person name="Martin F."/>
            <person name="Rosso M.-N."/>
            <person name="Henrissat B."/>
            <person name="Hibbett D."/>
            <person name="Martinez A.T."/>
            <person name="Grigoriev I.V."/>
        </authorList>
    </citation>
    <scope>NUCLEOTIDE SEQUENCE</scope>
    <source>
        <strain evidence="3">CBS 506.95</strain>
    </source>
</reference>
<keyword evidence="4" id="KW-1185">Reference proteome</keyword>
<evidence type="ECO:0000259" key="2">
    <source>
        <dbReference type="Pfam" id="PF20152"/>
    </source>
</evidence>
<accession>A0A9P6E608</accession>
<keyword evidence="1" id="KW-1133">Transmembrane helix</keyword>
<evidence type="ECO:0000313" key="3">
    <source>
        <dbReference type="EMBL" id="KAF9523140.1"/>
    </source>
</evidence>
<dbReference type="Proteomes" id="UP000807306">
    <property type="component" value="Unassembled WGS sequence"/>
</dbReference>
<dbReference type="PANTHER" id="PTHR40465:SF1">
    <property type="entry name" value="DUF6534 DOMAIN-CONTAINING PROTEIN"/>
    <property type="match status" value="1"/>
</dbReference>
<name>A0A9P6E608_9AGAR</name>
<feature type="domain" description="DUF6534" evidence="2">
    <location>
        <begin position="82"/>
        <end position="167"/>
    </location>
</feature>
<feature type="transmembrane region" description="Helical" evidence="1">
    <location>
        <begin position="145"/>
        <end position="163"/>
    </location>
</feature>
<keyword evidence="1" id="KW-0472">Membrane</keyword>
<dbReference type="InterPro" id="IPR045339">
    <property type="entry name" value="DUF6534"/>
</dbReference>
<evidence type="ECO:0000256" key="1">
    <source>
        <dbReference type="SAM" id="Phobius"/>
    </source>
</evidence>
<feature type="transmembrane region" description="Helical" evidence="1">
    <location>
        <begin position="117"/>
        <end position="139"/>
    </location>
</feature>
<dbReference type="AlphaFoldDB" id="A0A9P6E608"/>